<keyword evidence="4" id="KW-1185">Reference proteome</keyword>
<accession>A0A1Y0IDV5</accession>
<dbReference type="Proteomes" id="UP000196027">
    <property type="component" value="Chromosome"/>
</dbReference>
<feature type="region of interest" description="Disordered" evidence="1">
    <location>
        <begin position="384"/>
        <end position="409"/>
    </location>
</feature>
<dbReference type="AlphaFoldDB" id="A0A1Y0IDV5"/>
<evidence type="ECO:0000313" key="3">
    <source>
        <dbReference type="EMBL" id="ARU58631.1"/>
    </source>
</evidence>
<dbReference type="Pfam" id="PF05170">
    <property type="entry name" value="AsmA"/>
    <property type="match status" value="1"/>
</dbReference>
<feature type="region of interest" description="Disordered" evidence="1">
    <location>
        <begin position="703"/>
        <end position="728"/>
    </location>
</feature>
<sequence>MRRIVKIFGFIVIFLLVLLLMLAVALPSLVNQFKPEIEKVVKEQTGLTLALKGDIGLSIYPFLGVAISDVQLDEPNGERFAEVGELKASVALIPLFSGQVGVDRILVSKARLNLRKGEDGRGNWEIISATQAAKPKQEAPEAKPDQPSGELPQLNILAFNIEDTALNFVDQQSGQSVALKDFSLGLEDVSLGAAFPVSLGFVVEAAKPKTTLQASLKSEIKVSKDIKKIALSDLNTQLSVTSEATQGKTLNFDIRTGVEVDLAEQLLAIQEFVLQFENLKVQSNVQVSNFEAPVIQGDLSIPAFSAQALLAKMGTPVSMSDPKALSAVSFKTSMSMRDNLLTIPDIVMALDQTTFRGGVTVNTVSQAITVALSGDRINLDHYLPPGKEGEAAPVPAPVPTDKPQSSGNEPLIPVEVLRPLDLSVSLKLAEATLKDYVTNNMEIYLTAKNGLLELHKADATLYDGTLKTKASLDARTDQVRYSFKNDIMNVNADKFPKSLTRQEFMFGLLKIQPQGKINVNTRYQSQGNSLNSILENGNANLDLYLEKGALEELELLTDLYQLASKFDQNVQDTSKLVAATPFKDLKTQFALEGSQLHHKQYRLQLNRDADLLGSGEVDLAKRTLEYRFNLTPTAEFIEKESKWATAFRNIPLNYVCKADLNQSPVPACKVDRSAIEKAATQAVKDKAKTKAVKEIDRFFDKRKAEKDAKQAENPDAEKSEKQQRKDALEEAGREVLKGLFK</sequence>
<feature type="domain" description="AsmA" evidence="2">
    <location>
        <begin position="1"/>
        <end position="592"/>
    </location>
</feature>
<name>A0A1Y0IDV5_9GAMM</name>
<dbReference type="GO" id="GO:0090313">
    <property type="term" value="P:regulation of protein targeting to membrane"/>
    <property type="evidence" value="ECO:0007669"/>
    <property type="project" value="TreeGrafter"/>
</dbReference>
<dbReference type="PANTHER" id="PTHR30441:SF4">
    <property type="entry name" value="PROTEIN ASMA"/>
    <property type="match status" value="1"/>
</dbReference>
<dbReference type="RefSeq" id="WP_087463389.1">
    <property type="nucleotide sequence ID" value="NZ_CP021425.1"/>
</dbReference>
<protein>
    <submittedName>
        <fullName evidence="3">AsmA family protein</fullName>
    </submittedName>
</protein>
<dbReference type="GO" id="GO:0005886">
    <property type="term" value="C:plasma membrane"/>
    <property type="evidence" value="ECO:0007669"/>
    <property type="project" value="TreeGrafter"/>
</dbReference>
<evidence type="ECO:0000259" key="2">
    <source>
        <dbReference type="Pfam" id="PF05170"/>
    </source>
</evidence>
<evidence type="ECO:0000313" key="4">
    <source>
        <dbReference type="Proteomes" id="UP000196027"/>
    </source>
</evidence>
<gene>
    <name evidence="3" type="ORF">OLMES_4636</name>
</gene>
<dbReference type="InterPro" id="IPR052894">
    <property type="entry name" value="AsmA-related"/>
</dbReference>
<dbReference type="InterPro" id="IPR007844">
    <property type="entry name" value="AsmA"/>
</dbReference>
<organism evidence="3 4">
    <name type="scientific">Oleiphilus messinensis</name>
    <dbReference type="NCBI Taxonomy" id="141451"/>
    <lineage>
        <taxon>Bacteria</taxon>
        <taxon>Pseudomonadati</taxon>
        <taxon>Pseudomonadota</taxon>
        <taxon>Gammaproteobacteria</taxon>
        <taxon>Oceanospirillales</taxon>
        <taxon>Oleiphilaceae</taxon>
        <taxon>Oleiphilus</taxon>
    </lineage>
</organism>
<evidence type="ECO:0000256" key="1">
    <source>
        <dbReference type="SAM" id="MobiDB-lite"/>
    </source>
</evidence>
<reference evidence="3 4" key="1">
    <citation type="submission" date="2017-05" db="EMBL/GenBank/DDBJ databases">
        <title>Genomic insights into alkan degradation activity of Oleiphilus messinensis.</title>
        <authorList>
            <person name="Kozyavkin S.A."/>
            <person name="Slesarev A.I."/>
            <person name="Golyshin P.N."/>
            <person name="Korzhenkov A."/>
            <person name="Golyshina O.N."/>
            <person name="Toshchakov S.V."/>
        </authorList>
    </citation>
    <scope>NUCLEOTIDE SEQUENCE [LARGE SCALE GENOMIC DNA]</scope>
    <source>
        <strain evidence="3 4">ME102</strain>
    </source>
</reference>
<dbReference type="KEGG" id="ome:OLMES_4636"/>
<dbReference type="OrthoDB" id="9766390at2"/>
<proteinExistence type="predicted"/>
<dbReference type="EMBL" id="CP021425">
    <property type="protein sequence ID" value="ARU58631.1"/>
    <property type="molecule type" value="Genomic_DNA"/>
</dbReference>
<dbReference type="PANTHER" id="PTHR30441">
    <property type="entry name" value="DUF748 DOMAIN-CONTAINING PROTEIN"/>
    <property type="match status" value="1"/>
</dbReference>